<dbReference type="SUPFAM" id="SSF54928">
    <property type="entry name" value="RNA-binding domain, RBD"/>
    <property type="match status" value="1"/>
</dbReference>
<evidence type="ECO:0000259" key="8">
    <source>
        <dbReference type="PROSITE" id="PS51154"/>
    </source>
</evidence>
<protein>
    <recommendedName>
        <fullName evidence="11">ADP-ribose 1''-phosphate phosphatase</fullName>
    </recommendedName>
</protein>
<dbReference type="InterPro" id="IPR036390">
    <property type="entry name" value="WH_DNA-bd_sf"/>
</dbReference>
<evidence type="ECO:0000256" key="5">
    <source>
        <dbReference type="RuleBase" id="RU004020"/>
    </source>
</evidence>
<dbReference type="InterPro" id="IPR035979">
    <property type="entry name" value="RBD_domain_sf"/>
</dbReference>
<keyword evidence="10" id="KW-1185">Reference proteome</keyword>
<dbReference type="Pfam" id="PF00447">
    <property type="entry name" value="HSF_DNA-bind"/>
    <property type="match status" value="1"/>
</dbReference>
<dbReference type="InterPro" id="IPR002589">
    <property type="entry name" value="Macro_dom"/>
</dbReference>
<dbReference type="Proteomes" id="UP001521184">
    <property type="component" value="Unassembled WGS sequence"/>
</dbReference>
<dbReference type="PANTHER" id="PTHR11106">
    <property type="entry name" value="GANGLIOSIDE INDUCED DIFFERENTIATION ASSOCIATED PROTEIN 2-RELATED"/>
    <property type="match status" value="1"/>
</dbReference>
<feature type="compositionally biased region" description="Acidic residues" evidence="6">
    <location>
        <begin position="1273"/>
        <end position="1286"/>
    </location>
</feature>
<dbReference type="Gene3D" id="1.10.10.10">
    <property type="entry name" value="Winged helix-like DNA-binding domain superfamily/Winged helix DNA-binding domain"/>
    <property type="match status" value="1"/>
</dbReference>
<dbReference type="PROSITE" id="PS51154">
    <property type="entry name" value="MACRO"/>
    <property type="match status" value="1"/>
</dbReference>
<organism evidence="9 10">
    <name type="scientific">Diplodia intermedia</name>
    <dbReference type="NCBI Taxonomy" id="856260"/>
    <lineage>
        <taxon>Eukaryota</taxon>
        <taxon>Fungi</taxon>
        <taxon>Dikarya</taxon>
        <taxon>Ascomycota</taxon>
        <taxon>Pezizomycotina</taxon>
        <taxon>Dothideomycetes</taxon>
        <taxon>Dothideomycetes incertae sedis</taxon>
        <taxon>Botryosphaeriales</taxon>
        <taxon>Botryosphaeriaceae</taxon>
        <taxon>Diplodia</taxon>
    </lineage>
</organism>
<dbReference type="CDD" id="cd00590">
    <property type="entry name" value="RRM_SF"/>
    <property type="match status" value="1"/>
</dbReference>
<dbReference type="InterPro" id="IPR058348">
    <property type="entry name" value="DUF8035"/>
</dbReference>
<dbReference type="Pfam" id="PF26118">
    <property type="entry name" value="DUF8035"/>
    <property type="match status" value="1"/>
</dbReference>
<comment type="subcellular location">
    <subcellularLocation>
        <location evidence="1">Nucleus</location>
    </subcellularLocation>
</comment>
<gene>
    <name evidence="9" type="ORF">SLS58_009360</name>
</gene>
<feature type="compositionally biased region" description="Polar residues" evidence="6">
    <location>
        <begin position="420"/>
        <end position="429"/>
    </location>
</feature>
<dbReference type="InterPro" id="IPR000232">
    <property type="entry name" value="HSF_DNA-bd"/>
</dbReference>
<dbReference type="SUPFAM" id="SSF46785">
    <property type="entry name" value="Winged helix' DNA-binding domain"/>
    <property type="match status" value="1"/>
</dbReference>
<feature type="region of interest" description="Disordered" evidence="6">
    <location>
        <begin position="105"/>
        <end position="131"/>
    </location>
</feature>
<feature type="compositionally biased region" description="Low complexity" evidence="6">
    <location>
        <begin position="386"/>
        <end position="398"/>
    </location>
</feature>
<name>A0ABR3TCV8_9PEZI</name>
<feature type="compositionally biased region" description="Acidic residues" evidence="6">
    <location>
        <begin position="111"/>
        <end position="126"/>
    </location>
</feature>
<keyword evidence="2" id="KW-0238">DNA-binding</keyword>
<feature type="domain" description="RRM" evidence="7">
    <location>
        <begin position="512"/>
        <end position="585"/>
    </location>
</feature>
<feature type="region of interest" description="Disordered" evidence="6">
    <location>
        <begin position="243"/>
        <end position="272"/>
    </location>
</feature>
<evidence type="ECO:0000313" key="10">
    <source>
        <dbReference type="Proteomes" id="UP001521184"/>
    </source>
</evidence>
<dbReference type="InterPro" id="IPR036388">
    <property type="entry name" value="WH-like_DNA-bd_sf"/>
</dbReference>
<comment type="similarity">
    <text evidence="5">Belongs to the HSF family.</text>
</comment>
<evidence type="ECO:0000259" key="7">
    <source>
        <dbReference type="PROSITE" id="PS50102"/>
    </source>
</evidence>
<dbReference type="InterPro" id="IPR043472">
    <property type="entry name" value="Macro_dom-like"/>
</dbReference>
<feature type="region of interest" description="Disordered" evidence="6">
    <location>
        <begin position="1267"/>
        <end position="1286"/>
    </location>
</feature>
<evidence type="ECO:0000256" key="6">
    <source>
        <dbReference type="SAM" id="MobiDB-lite"/>
    </source>
</evidence>
<dbReference type="InterPro" id="IPR000504">
    <property type="entry name" value="RRM_dom"/>
</dbReference>
<dbReference type="SUPFAM" id="SSF52949">
    <property type="entry name" value="Macro domain-like"/>
    <property type="match status" value="1"/>
</dbReference>
<keyword evidence="3" id="KW-0539">Nucleus</keyword>
<feature type="region of interest" description="Disordered" evidence="6">
    <location>
        <begin position="1368"/>
        <end position="1413"/>
    </location>
</feature>
<evidence type="ECO:0000256" key="1">
    <source>
        <dbReference type="ARBA" id="ARBA00004123"/>
    </source>
</evidence>
<proteinExistence type="inferred from homology"/>
<evidence type="ECO:0000256" key="2">
    <source>
        <dbReference type="ARBA" id="ARBA00023125"/>
    </source>
</evidence>
<evidence type="ECO:0000256" key="4">
    <source>
        <dbReference type="PROSITE-ProRule" id="PRU00176"/>
    </source>
</evidence>
<feature type="region of interest" description="Disordered" evidence="6">
    <location>
        <begin position="966"/>
        <end position="1050"/>
    </location>
</feature>
<dbReference type="SMART" id="SM00506">
    <property type="entry name" value="A1pp"/>
    <property type="match status" value="1"/>
</dbReference>
<evidence type="ECO:0000313" key="9">
    <source>
        <dbReference type="EMBL" id="KAL1637269.1"/>
    </source>
</evidence>
<feature type="compositionally biased region" description="Polar residues" evidence="6">
    <location>
        <begin position="1037"/>
        <end position="1047"/>
    </location>
</feature>
<keyword evidence="4" id="KW-0694">RNA-binding</keyword>
<dbReference type="PROSITE" id="PS50102">
    <property type="entry name" value="RRM"/>
    <property type="match status" value="1"/>
</dbReference>
<feature type="domain" description="Macro" evidence="8">
    <location>
        <begin position="778"/>
        <end position="963"/>
    </location>
</feature>
<accession>A0ABR3TCV8</accession>
<dbReference type="PANTHER" id="PTHR11106:SF27">
    <property type="entry name" value="MACRO DOMAIN-CONTAINING PROTEIN"/>
    <property type="match status" value="1"/>
</dbReference>
<dbReference type="SMART" id="SM00415">
    <property type="entry name" value="HSF"/>
    <property type="match status" value="1"/>
</dbReference>
<sequence>MAAIRDRTAACSRSLRLLAAALESGPVEHRSLIDPTSLEDEYGRFRVWSGNLGAQQKGHGSLDYRLRDSPLLHSNVLKLLHELEINVNEARAVVTGARLPYEQQAARGDFSDDSASDDSEDEDGSSDEGRPRFELQQRMFEIMDIINSLYRLSIRIRNPTIRIRSLKAATYRQIDPDTGVDVLSQYAEYDRRYVADSLAQLRAGFPQRKNEDVAFLVDRLSKAITKRRQQFKYWKKHRDKLAVSAPAKEDVPPIGGDQGPQPQPGTNGIDSSVQAPNVVKFDLRAPPSEAQPRTLLSGTEATAHHRTLDDAVDSQSVTQIPYFAGLATVCTNDPGIAGDLHNHIANHLEKFASFALPKFTGMEDDKSGASMDAIHGRKSESDESEAASSHWSAATASSYEAGRLSSGHQDLDLETPGGDLTTQRASLGQDTGHPELSASAVQSVPDATEDKMVRFMEMARASPSDHDTVSTVTSIASDEGKRAFEIHSIDTASGDDREKAPSISLESSKQPHTIRISNLPAGDEANRRLFAFFEKLNCQRFTLDPHVKDRGYVTFDNQENADEALLSFDKTEFPGVDLDLEHSGEKEMSKATSLPGGVGVMFDVQGFLEALSRVLGESKHRKTIAWAQDGKAFRILDEEAFSRDILPTFGFDMFSSFKDSLIACGFCQQVDKQYRIDTSGPKRSSMWFHKHFQRDSPEVSGRTQFFTRLQNVFGLAKIGPLATQNIATEIDDLHRWSSMDTFPLKAASAIPSIAQLYVNSELFVPDWVQNSLRASGEASLPPPKDEVNRKISMILHDITKIDVDAIVNATTQGLNVGASDSIGYRVHRAAGPELLRECRAIEHCKMSQAVMTDAYNLPCRKVIHTVRPHYYQAAQFVGGEDLLASCYWNCLKLAVDSGLKSIAFPCLSAGGFGFPIREATEIALRTTRAFLDAGEGDSLEKIIFCVYKKMDKLVYRDMIPRFFPPTKTLLGQPNEREVQVETLTSSPGESPVQEQDDVSDAGTETAESGKPKRPNASRLSGSAEGLSRLTGEASARSRPNSPTQNHKPNYVKVHREHLSLDTLFYYDLPFEFDRADPNYIIILRELNEKLTDTLFGHSREHRRNLPSLIRTRTHPDPLDAQQMIRIGSDPSFNTQNRPAVGAGPIFLPGPCVAADHCAFSIDQQTQRWIISVTGGARATLNGRWIVPLKTGANETVATTHGSNLPEHNGDGFFVKSGDILGIGDDDIDMKPVHMFRIELDSLGGAAAGEDALWEEAETRALRHGFPITGLGQDADDDDDDDDDDDIDADLDISAGYRIIDAAAQVPEAARGSTSARWTRLDRRLVNPDALNEAGLPFENRIRYLLVFRELVPAEVQRLATRTREGRAMKAETEFTRKERRRKERRVREQMKAARERKKTQAGDGPSSMLGQDE</sequence>
<feature type="region of interest" description="Disordered" evidence="6">
    <location>
        <begin position="365"/>
        <end position="445"/>
    </location>
</feature>
<reference evidence="9 10" key="1">
    <citation type="journal article" date="2023" name="Plant Dis.">
        <title>First Report of Diplodia intermedia Causing Canker and Dieback Diseases on Apple Trees in Canada.</title>
        <authorList>
            <person name="Ellouze W."/>
            <person name="Ilyukhin E."/>
            <person name="Sulman M."/>
            <person name="Ali S."/>
        </authorList>
    </citation>
    <scope>NUCLEOTIDE SEQUENCE [LARGE SCALE GENOMIC DNA]</scope>
    <source>
        <strain evidence="9 10">M45-28</strain>
    </source>
</reference>
<dbReference type="EMBL" id="JAKEKT020000091">
    <property type="protein sequence ID" value="KAL1637269.1"/>
    <property type="molecule type" value="Genomic_DNA"/>
</dbReference>
<comment type="caution">
    <text evidence="9">The sequence shown here is derived from an EMBL/GenBank/DDBJ whole genome shotgun (WGS) entry which is preliminary data.</text>
</comment>
<dbReference type="Pfam" id="PF01661">
    <property type="entry name" value="Macro"/>
    <property type="match status" value="1"/>
</dbReference>
<evidence type="ECO:0000256" key="3">
    <source>
        <dbReference type="ARBA" id="ARBA00023242"/>
    </source>
</evidence>
<evidence type="ECO:0008006" key="11">
    <source>
        <dbReference type="Google" id="ProtNLM"/>
    </source>
</evidence>
<dbReference type="Gene3D" id="3.40.220.10">
    <property type="entry name" value="Leucine Aminopeptidase, subunit E, domain 1"/>
    <property type="match status" value="1"/>
</dbReference>